<dbReference type="InterPro" id="IPR013783">
    <property type="entry name" value="Ig-like_fold"/>
</dbReference>
<organism evidence="5 6">
    <name type="scientific">Streptococcus henryi</name>
    <dbReference type="NCBI Taxonomy" id="439219"/>
    <lineage>
        <taxon>Bacteria</taxon>
        <taxon>Bacillati</taxon>
        <taxon>Bacillota</taxon>
        <taxon>Bacilli</taxon>
        <taxon>Lactobacillales</taxon>
        <taxon>Streptococcaceae</taxon>
        <taxon>Streptococcus</taxon>
    </lineage>
</organism>
<feature type="compositionally biased region" description="Basic and acidic residues" evidence="2">
    <location>
        <begin position="101"/>
        <end position="140"/>
    </location>
</feature>
<dbReference type="Pfam" id="PF17802">
    <property type="entry name" value="SpaA"/>
    <property type="match status" value="1"/>
</dbReference>
<dbReference type="Pfam" id="PF09479">
    <property type="entry name" value="Flg_new"/>
    <property type="match status" value="4"/>
</dbReference>
<evidence type="ECO:0000259" key="4">
    <source>
        <dbReference type="Pfam" id="PF17802"/>
    </source>
</evidence>
<protein>
    <submittedName>
        <fullName evidence="5">LPXTG-motif cell wall anchor domain-containing protein/Listeria/Bacterioides repeat-containing protein</fullName>
    </submittedName>
</protein>
<comment type="subcellular location">
    <subcellularLocation>
        <location evidence="1">Cell envelope</location>
    </subcellularLocation>
</comment>
<feature type="region of interest" description="Disordered" evidence="2">
    <location>
        <begin position="85"/>
        <end position="151"/>
    </location>
</feature>
<dbReference type="InterPro" id="IPR042229">
    <property type="entry name" value="Listeria/Bacterioides_rpt_sf"/>
</dbReference>
<keyword evidence="6" id="KW-1185">Reference proteome</keyword>
<reference evidence="5 6" key="1">
    <citation type="submission" date="2016-10" db="EMBL/GenBank/DDBJ databases">
        <authorList>
            <person name="de Groot N.N."/>
        </authorList>
    </citation>
    <scope>NUCLEOTIDE SEQUENCE [LARGE SCALE GENOMIC DNA]</scope>
    <source>
        <strain evidence="5 6">A-4</strain>
    </source>
</reference>
<feature type="transmembrane region" description="Helical" evidence="3">
    <location>
        <begin position="1688"/>
        <end position="1707"/>
    </location>
</feature>
<accession>A0A1G6A1V0</accession>
<dbReference type="GO" id="GO:0030313">
    <property type="term" value="C:cell envelope"/>
    <property type="evidence" value="ECO:0007669"/>
    <property type="project" value="UniProtKB-SubCell"/>
</dbReference>
<dbReference type="NCBIfam" id="TIGR02543">
    <property type="entry name" value="List_Bact_rpt"/>
    <property type="match status" value="1"/>
</dbReference>
<dbReference type="STRING" id="439219.SAMN02910293_00138"/>
<gene>
    <name evidence="5" type="ORF">SAMN02910293_00138</name>
</gene>
<evidence type="ECO:0000313" key="6">
    <source>
        <dbReference type="Proteomes" id="UP000182508"/>
    </source>
</evidence>
<evidence type="ECO:0000313" key="5">
    <source>
        <dbReference type="EMBL" id="SDB02402.1"/>
    </source>
</evidence>
<name>A0A1G6A1V0_9STRE</name>
<dbReference type="RefSeq" id="WP_074484935.1">
    <property type="nucleotide sequence ID" value="NZ_FMXP01000002.1"/>
</dbReference>
<feature type="transmembrane region" description="Helical" evidence="3">
    <location>
        <begin position="20"/>
        <end position="41"/>
    </location>
</feature>
<feature type="region of interest" description="Disordered" evidence="2">
    <location>
        <begin position="282"/>
        <end position="317"/>
    </location>
</feature>
<keyword evidence="3" id="KW-1133">Transmembrane helix</keyword>
<feature type="compositionally biased region" description="Acidic residues" evidence="2">
    <location>
        <begin position="91"/>
        <end position="100"/>
    </location>
</feature>
<evidence type="ECO:0000256" key="1">
    <source>
        <dbReference type="ARBA" id="ARBA00004196"/>
    </source>
</evidence>
<evidence type="ECO:0000256" key="2">
    <source>
        <dbReference type="SAM" id="MobiDB-lite"/>
    </source>
</evidence>
<sequence>MKKFFRGKRLAQFQSKYKKIASFIAIVVVFATTYALILPAITLDSNRASQEAGIEIAEPNTAMTTLPSIEEAFVPSDVNTVEEPAQYETEVTAEEVVEPEPETKVEAEPDPKTEKEEEATEKQEASENKEEAPAKQSQDKEESDLITETKTLTANHKNYTVTAEITAEAKMPKDVELKVTEISEGASDYQSHYQKAQKALDGKEISEIQFFDISFEVDGKEVQPQADVKITITPAEGVASTEDDLFVLHLLDDGKTEKLDITDTKEKGDKVTEVSFESSSFSPYMVGGTTSKDDSSNQVEDSQKTEESSKARKAAPSRAIEHTVTFIYTDNNGDQVEVASTEIENGQAITTMPDNPFREGYRFTGWKNQETGETVTADTVVNGDMTVVGQFEEIKIYIITVHYYYFNNSANRDTVFETEIFQMEEREVPYRITPPASTEPKEDTSLPADTIYYPKQPIIEIADTDHLESLDAGDGTVDKKITINLEYVPYTAQYNVHYMLKDLTGDGYSEIEEVLNYGILHSTVRPQILTYSYANFERADEVEISQEEDQGLYVYYTRKSYTLSYNTNGGSYVTWQTDLYGSQVPITSTVPTKRGYTFDGWYRNPEFTGGAVTGNIPLNDDVTLYAKWRANNVNYVIAYYKEVYDNSTGTTHYVYDSSINATGQVGTTVQASTAPAMSNVPLGYERETRYGSNANSFIEIDADGQSVLKVYYSLIRYTLTFDINLNTTSWAYTYYGQIEKGGSTYTGTQYKIRDVVVGQDILNLWPSGADEVYQMRRQGTSTPEKNDSRKFRGWTFSDDSTYNVTRRPTLTADMITTANANHEIVVTGHWESSLKTKRVDYYLQSADNPSVYDLSEHSQSLNGGQNSPLNPKTIAGYHVINTVPPGYNDHSGYYDTVNGTRLYDHYRFYYNRDSFKIDYYYGSNKLKTSDAILFDANINNTTYNYTPSRPAGVDDDYTWGGWYTDANLTEAYTFDKMPSSNLVLYAKWIAPSFTVDFNLNGGDSTTPNSQTVEKYDFAEAPSDPSRAHYNFDGWFTEAEGGERYDWSKPVTENMTLYAHWVLKPLTYTVKYVDADNNETRLAADKVITSPALAINQAITEKALAITGYRPDNNSKSIVLDYDNNVITFYYTKKAAQISYTIEYLLENTTTPLKDPVTRTVDGNTIVAKESAVDVGSEYYPLDDVLSLTLSSNSENNVITFYYTTYDVAHITVNYLDMDGNPIPGQTPLIETKKKPEKYRVKHSIISGYTYHSSEDISDPDNPKDVPAAYQVNGGEQIVVNLYYQKDLKIEATNKTKVYDSAALTSNNVTDLKDTYKALLEPGDVLTDITFTGSQTDVGSSATTPSAAVIEAATGNDRTNYYNITYVPGTLTVTALPVTVIIDGQKVTKVYDGVEATVTYEITSISDDLYLEDYINFNGTSADKSISQTDSGTYDLTIDNRFTNTNENFDVQFQVSNGQLVINKRPVTLTSPTAEKAFDGTALTAEPVVATEQTTEQPNEGFVLSQGVESYNITGSQTNPGSSENTFTYTLKSNTNPLNYDITEVFGRLLVIPTVNIQKTKTDWTALSGGKFELSQLENGAWVSVGGVGTLSNTSEAGVNIPVGLRAGSYRIKETAAPDGYIILDSYVYFTITESTDSNGQITFGLALSTESEDKAKVEGVGNTYSNRIQIANKAGKALPSTGGSGKRAFTLAGLSLMLLALLSMAVLKPQLERSDKSL</sequence>
<feature type="domain" description="SpaA-like prealbumin fold" evidence="4">
    <location>
        <begin position="1553"/>
        <end position="1635"/>
    </location>
</feature>
<keyword evidence="3" id="KW-0812">Transmembrane</keyword>
<dbReference type="Gene3D" id="2.60.40.10">
    <property type="entry name" value="Immunoglobulins"/>
    <property type="match status" value="1"/>
</dbReference>
<keyword evidence="3" id="KW-0472">Membrane</keyword>
<dbReference type="EMBL" id="FMXP01000002">
    <property type="protein sequence ID" value="SDB02402.1"/>
    <property type="molecule type" value="Genomic_DNA"/>
</dbReference>
<evidence type="ECO:0000256" key="3">
    <source>
        <dbReference type="SAM" id="Phobius"/>
    </source>
</evidence>
<proteinExistence type="predicted"/>
<feature type="compositionally biased region" description="Basic and acidic residues" evidence="2">
    <location>
        <begin position="291"/>
        <end position="310"/>
    </location>
</feature>
<dbReference type="Gene3D" id="2.60.40.4270">
    <property type="entry name" value="Listeria-Bacteroides repeat domain"/>
    <property type="match status" value="4"/>
</dbReference>
<dbReference type="InterPro" id="IPR041033">
    <property type="entry name" value="SpaA_PFL_dom_1"/>
</dbReference>
<dbReference type="InterPro" id="IPR013378">
    <property type="entry name" value="InlB-like_B-rpt"/>
</dbReference>
<dbReference type="Proteomes" id="UP000182508">
    <property type="component" value="Unassembled WGS sequence"/>
</dbReference>